<evidence type="ECO:0000313" key="2">
    <source>
        <dbReference type="Proteomes" id="UP001419268"/>
    </source>
</evidence>
<dbReference type="AlphaFoldDB" id="A0AAP0E2T1"/>
<comment type="caution">
    <text evidence="1">The sequence shown here is derived from an EMBL/GenBank/DDBJ whole genome shotgun (WGS) entry which is preliminary data.</text>
</comment>
<dbReference type="Proteomes" id="UP001419268">
    <property type="component" value="Unassembled WGS sequence"/>
</dbReference>
<accession>A0AAP0E2T1</accession>
<name>A0AAP0E2T1_9MAGN</name>
<gene>
    <name evidence="1" type="ORF">Scep_030414</name>
</gene>
<protein>
    <submittedName>
        <fullName evidence="1">Uncharacterized protein</fullName>
    </submittedName>
</protein>
<keyword evidence="2" id="KW-1185">Reference proteome</keyword>
<organism evidence="1 2">
    <name type="scientific">Stephania cephalantha</name>
    <dbReference type="NCBI Taxonomy" id="152367"/>
    <lineage>
        <taxon>Eukaryota</taxon>
        <taxon>Viridiplantae</taxon>
        <taxon>Streptophyta</taxon>
        <taxon>Embryophyta</taxon>
        <taxon>Tracheophyta</taxon>
        <taxon>Spermatophyta</taxon>
        <taxon>Magnoliopsida</taxon>
        <taxon>Ranunculales</taxon>
        <taxon>Menispermaceae</taxon>
        <taxon>Menispermoideae</taxon>
        <taxon>Cissampelideae</taxon>
        <taxon>Stephania</taxon>
    </lineage>
</organism>
<dbReference type="EMBL" id="JBBNAG010000013">
    <property type="protein sequence ID" value="KAK9083943.1"/>
    <property type="molecule type" value="Genomic_DNA"/>
</dbReference>
<proteinExistence type="predicted"/>
<evidence type="ECO:0000313" key="1">
    <source>
        <dbReference type="EMBL" id="KAK9083943.1"/>
    </source>
</evidence>
<sequence length="50" mass="5626">MHHKAPPCLREEEDDDGLRLRPLEHEVGILAANVIIGVFRSGLSFLIVDF</sequence>
<reference evidence="1 2" key="1">
    <citation type="submission" date="2024-01" db="EMBL/GenBank/DDBJ databases">
        <title>Genome assemblies of Stephania.</title>
        <authorList>
            <person name="Yang L."/>
        </authorList>
    </citation>
    <scope>NUCLEOTIDE SEQUENCE [LARGE SCALE GENOMIC DNA]</scope>
    <source>
        <strain evidence="1">JXDWG</strain>
        <tissue evidence="1">Leaf</tissue>
    </source>
</reference>